<dbReference type="Proteomes" id="UP001156666">
    <property type="component" value="Unassembled WGS sequence"/>
</dbReference>
<dbReference type="InterPro" id="IPR032577">
    <property type="entry name" value="DUF4920"/>
</dbReference>
<keyword evidence="3" id="KW-1185">Reference proteome</keyword>
<reference evidence="2" key="1">
    <citation type="journal article" date="2014" name="Int. J. Syst. Evol. Microbiol.">
        <title>Complete genome sequence of Corynebacterium casei LMG S-19264T (=DSM 44701T), isolated from a smear-ripened cheese.</title>
        <authorList>
            <consortium name="US DOE Joint Genome Institute (JGI-PGF)"/>
            <person name="Walter F."/>
            <person name="Albersmeier A."/>
            <person name="Kalinowski J."/>
            <person name="Ruckert C."/>
        </authorList>
    </citation>
    <scope>NUCLEOTIDE SEQUENCE</scope>
    <source>
        <strain evidence="2">NBRC 108769</strain>
    </source>
</reference>
<dbReference type="RefSeq" id="WP_235295404.1">
    <property type="nucleotide sequence ID" value="NZ_BSOH01000036.1"/>
</dbReference>
<proteinExistence type="predicted"/>
<evidence type="ECO:0000313" key="3">
    <source>
        <dbReference type="Proteomes" id="UP001156666"/>
    </source>
</evidence>
<dbReference type="EMBL" id="BSOH01000036">
    <property type="protein sequence ID" value="GLR19764.1"/>
    <property type="molecule type" value="Genomic_DNA"/>
</dbReference>
<feature type="chain" id="PRO_5041361384" description="DUF4920 domain-containing protein" evidence="1">
    <location>
        <begin position="18"/>
        <end position="158"/>
    </location>
</feature>
<comment type="caution">
    <text evidence="2">The sequence shown here is derived from an EMBL/GenBank/DDBJ whole genome shotgun (WGS) entry which is preliminary data.</text>
</comment>
<keyword evidence="1" id="KW-0732">Signal</keyword>
<evidence type="ECO:0000313" key="2">
    <source>
        <dbReference type="EMBL" id="GLR19764.1"/>
    </source>
</evidence>
<reference evidence="2" key="2">
    <citation type="submission" date="2023-01" db="EMBL/GenBank/DDBJ databases">
        <title>Draft genome sequence of Portibacter lacus strain NBRC 108769.</title>
        <authorList>
            <person name="Sun Q."/>
            <person name="Mori K."/>
        </authorList>
    </citation>
    <scope>NUCLEOTIDE SEQUENCE</scope>
    <source>
        <strain evidence="2">NBRC 108769</strain>
    </source>
</reference>
<sequence length="158" mass="17491">MRNIIILLFAIVSVACAQNKEVVTTDEGQHFGEMMDGSGAITYDELLAQLESKDEVDGVKVIGKVEGVCQSIGCWMNIVSETEGAEPMFVKFKDYGFFMPKDIAGETVILRGKAYKEETSVDELRHYAEDNGDSKEVIEAITEPKVELKFMADAVILK</sequence>
<gene>
    <name evidence="2" type="ORF">GCM10007940_43800</name>
</gene>
<name>A0AA37SU87_9BACT</name>
<evidence type="ECO:0000256" key="1">
    <source>
        <dbReference type="SAM" id="SignalP"/>
    </source>
</evidence>
<dbReference type="PROSITE" id="PS51257">
    <property type="entry name" value="PROKAR_LIPOPROTEIN"/>
    <property type="match status" value="1"/>
</dbReference>
<evidence type="ECO:0008006" key="4">
    <source>
        <dbReference type="Google" id="ProtNLM"/>
    </source>
</evidence>
<feature type="signal peptide" evidence="1">
    <location>
        <begin position="1"/>
        <end position="17"/>
    </location>
</feature>
<protein>
    <recommendedName>
        <fullName evidence="4">DUF4920 domain-containing protein</fullName>
    </recommendedName>
</protein>
<accession>A0AA37SU87</accession>
<organism evidence="2 3">
    <name type="scientific">Portibacter lacus</name>
    <dbReference type="NCBI Taxonomy" id="1099794"/>
    <lineage>
        <taxon>Bacteria</taxon>
        <taxon>Pseudomonadati</taxon>
        <taxon>Bacteroidota</taxon>
        <taxon>Saprospiria</taxon>
        <taxon>Saprospirales</taxon>
        <taxon>Haliscomenobacteraceae</taxon>
        <taxon>Portibacter</taxon>
    </lineage>
</organism>
<dbReference type="AlphaFoldDB" id="A0AA37SU87"/>
<dbReference type="Pfam" id="PF16267">
    <property type="entry name" value="DUF4920"/>
    <property type="match status" value="1"/>
</dbReference>